<dbReference type="AlphaFoldDB" id="A0A5B7DYV2"/>
<accession>A0A5B7DYV2</accession>
<comment type="caution">
    <text evidence="1">The sequence shown here is derived from an EMBL/GenBank/DDBJ whole genome shotgun (WGS) entry which is preliminary data.</text>
</comment>
<evidence type="ECO:0000313" key="1">
    <source>
        <dbReference type="EMBL" id="MPC26237.1"/>
    </source>
</evidence>
<proteinExistence type="predicted"/>
<keyword evidence="2" id="KW-1185">Reference proteome</keyword>
<reference evidence="1 2" key="1">
    <citation type="submission" date="2019-05" db="EMBL/GenBank/DDBJ databases">
        <title>Another draft genome of Portunus trituberculatus and its Hox gene families provides insights of decapod evolution.</title>
        <authorList>
            <person name="Jeong J.-H."/>
            <person name="Song I."/>
            <person name="Kim S."/>
            <person name="Choi T."/>
            <person name="Kim D."/>
            <person name="Ryu S."/>
            <person name="Kim W."/>
        </authorList>
    </citation>
    <scope>NUCLEOTIDE SEQUENCE [LARGE SCALE GENOMIC DNA]</scope>
    <source>
        <tissue evidence="1">Muscle</tissue>
    </source>
</reference>
<name>A0A5B7DYV2_PORTR</name>
<organism evidence="1 2">
    <name type="scientific">Portunus trituberculatus</name>
    <name type="common">Swimming crab</name>
    <name type="synonym">Neptunus trituberculatus</name>
    <dbReference type="NCBI Taxonomy" id="210409"/>
    <lineage>
        <taxon>Eukaryota</taxon>
        <taxon>Metazoa</taxon>
        <taxon>Ecdysozoa</taxon>
        <taxon>Arthropoda</taxon>
        <taxon>Crustacea</taxon>
        <taxon>Multicrustacea</taxon>
        <taxon>Malacostraca</taxon>
        <taxon>Eumalacostraca</taxon>
        <taxon>Eucarida</taxon>
        <taxon>Decapoda</taxon>
        <taxon>Pleocyemata</taxon>
        <taxon>Brachyura</taxon>
        <taxon>Eubrachyura</taxon>
        <taxon>Portunoidea</taxon>
        <taxon>Portunidae</taxon>
        <taxon>Portuninae</taxon>
        <taxon>Portunus</taxon>
    </lineage>
</organism>
<evidence type="ECO:0000313" key="2">
    <source>
        <dbReference type="Proteomes" id="UP000324222"/>
    </source>
</evidence>
<gene>
    <name evidence="1" type="ORF">E2C01_019371</name>
</gene>
<sequence>MYLTQDLEVLIRRVYLEAHVKTLQEVLARGLELESILWSTRRVRSPFDAWTSYRAKWGRMESSSTQSHHSLPQPHLSPPLGVFQGNCFGCGHPGHSRRYWPQGRFLINEASRWYQYPCY</sequence>
<protein>
    <submittedName>
        <fullName evidence="1">Uncharacterized protein</fullName>
    </submittedName>
</protein>
<dbReference type="Proteomes" id="UP000324222">
    <property type="component" value="Unassembled WGS sequence"/>
</dbReference>
<dbReference type="EMBL" id="VSRR010001575">
    <property type="protein sequence ID" value="MPC26237.1"/>
    <property type="molecule type" value="Genomic_DNA"/>
</dbReference>